<evidence type="ECO:0008006" key="15">
    <source>
        <dbReference type="Google" id="ProtNLM"/>
    </source>
</evidence>
<dbReference type="InterPro" id="IPR001128">
    <property type="entry name" value="Cyt_P450"/>
</dbReference>
<comment type="similarity">
    <text evidence="2 10">Belongs to the cytochrome P450 family.</text>
</comment>
<dbReference type="FunFam" id="1.10.630.10:FF:000182">
    <property type="entry name" value="Cytochrome P450 3A4"/>
    <property type="match status" value="1"/>
</dbReference>
<evidence type="ECO:0000256" key="2">
    <source>
        <dbReference type="ARBA" id="ARBA00010617"/>
    </source>
</evidence>
<organism evidence="13 14">
    <name type="scientific">Elysia chlorotica</name>
    <name type="common">Eastern emerald elysia</name>
    <name type="synonym">Sea slug</name>
    <dbReference type="NCBI Taxonomy" id="188477"/>
    <lineage>
        <taxon>Eukaryota</taxon>
        <taxon>Metazoa</taxon>
        <taxon>Spiralia</taxon>
        <taxon>Lophotrochozoa</taxon>
        <taxon>Mollusca</taxon>
        <taxon>Gastropoda</taxon>
        <taxon>Heterobranchia</taxon>
        <taxon>Euthyneura</taxon>
        <taxon>Panpulmonata</taxon>
        <taxon>Sacoglossa</taxon>
        <taxon>Placobranchoidea</taxon>
        <taxon>Plakobranchidae</taxon>
        <taxon>Elysia</taxon>
    </lineage>
</organism>
<feature type="region of interest" description="Disordered" evidence="11">
    <location>
        <begin position="296"/>
        <end position="323"/>
    </location>
</feature>
<dbReference type="Pfam" id="PF00067">
    <property type="entry name" value="p450"/>
    <property type="match status" value="1"/>
</dbReference>
<dbReference type="CDD" id="cd11055">
    <property type="entry name" value="CYP3A-like"/>
    <property type="match status" value="1"/>
</dbReference>
<dbReference type="EMBL" id="RQTK01000782">
    <property type="protein sequence ID" value="RUS74958.1"/>
    <property type="molecule type" value="Genomic_DNA"/>
</dbReference>
<evidence type="ECO:0000256" key="6">
    <source>
        <dbReference type="ARBA" id="ARBA00023004"/>
    </source>
</evidence>
<feature type="compositionally biased region" description="Basic and acidic residues" evidence="11">
    <location>
        <begin position="296"/>
        <end position="310"/>
    </location>
</feature>
<sequence>MDKEGTAQAFRNHQAPDVSLVLISTVIALTVYFVINRWWRRERWEKYGVKHVNVGMYTFPEARNRFLMARPELTVGFSSDTPVLITRDLDLLKQILVKDFNNFSNRGTPIPTKSPLGQGLFFLNDSDWKRIRQLMSPSFSTGKLKRISIHVQDAANRLSEVFQKCAETGTNLKLLHTTGQYTSSIIAKTAFGVAADSIGQEEDDQFTYFVKNIFKKRSKHSPIFLAILLAFPRFRRFLTFTLGLYFPDPITSQSTDYFQAILKETIAEREVAERQGSRHVNNDFLQSLVSTMVASEEKTTAEDKSEEKKTPISNGSMNCSTSPKKTISTQEIIAQSVLTIFAAYETTASTLQFCLYKLAQNPEVQEKVYEEILAVVEHEDPTHEELAKLNYMGQVIDETLRLFPPLVRIRRQAVEARTYGPITIPAGANVEIPIKEIHRDPSHYPDPEVFDPDRFSAENKSKRNPLAFIPFGQGPRLCIGMRLAYLELKIALVQVLRKVKVELNDTTVPRKGEEITTTYTLIFPRSKEPIELAVKFRGE</sequence>
<comment type="caution">
    <text evidence="13">The sequence shown here is derived from an EMBL/GenBank/DDBJ whole genome shotgun (WGS) entry which is preliminary data.</text>
</comment>
<evidence type="ECO:0000256" key="12">
    <source>
        <dbReference type="SAM" id="Phobius"/>
    </source>
</evidence>
<keyword evidence="4 9" id="KW-0479">Metal-binding</keyword>
<dbReference type="Gene3D" id="1.10.630.10">
    <property type="entry name" value="Cytochrome P450"/>
    <property type="match status" value="1"/>
</dbReference>
<dbReference type="InterPro" id="IPR002401">
    <property type="entry name" value="Cyt_P450_E_grp-I"/>
</dbReference>
<dbReference type="GO" id="GO:0008395">
    <property type="term" value="F:steroid hydroxylase activity"/>
    <property type="evidence" value="ECO:0007669"/>
    <property type="project" value="TreeGrafter"/>
</dbReference>
<dbReference type="GO" id="GO:0020037">
    <property type="term" value="F:heme binding"/>
    <property type="evidence" value="ECO:0007669"/>
    <property type="project" value="InterPro"/>
</dbReference>
<keyword evidence="3 9" id="KW-0349">Heme</keyword>
<evidence type="ECO:0000256" key="4">
    <source>
        <dbReference type="ARBA" id="ARBA00022723"/>
    </source>
</evidence>
<dbReference type="OrthoDB" id="6428965at2759"/>
<evidence type="ECO:0000313" key="13">
    <source>
        <dbReference type="EMBL" id="RUS74958.1"/>
    </source>
</evidence>
<evidence type="ECO:0000256" key="11">
    <source>
        <dbReference type="SAM" id="MobiDB-lite"/>
    </source>
</evidence>
<dbReference type="SUPFAM" id="SSF48264">
    <property type="entry name" value="Cytochrome P450"/>
    <property type="match status" value="1"/>
</dbReference>
<feature type="transmembrane region" description="Helical" evidence="12">
    <location>
        <begin position="20"/>
        <end position="39"/>
    </location>
</feature>
<evidence type="ECO:0000313" key="14">
    <source>
        <dbReference type="Proteomes" id="UP000271974"/>
    </source>
</evidence>
<dbReference type="GO" id="GO:0005506">
    <property type="term" value="F:iron ion binding"/>
    <property type="evidence" value="ECO:0007669"/>
    <property type="project" value="InterPro"/>
</dbReference>
<dbReference type="Proteomes" id="UP000271974">
    <property type="component" value="Unassembled WGS sequence"/>
</dbReference>
<dbReference type="PROSITE" id="PS00086">
    <property type="entry name" value="CYTOCHROME_P450"/>
    <property type="match status" value="1"/>
</dbReference>
<gene>
    <name evidence="13" type="ORF">EGW08_017271</name>
</gene>
<accession>A0A3S0ZD19</accession>
<dbReference type="GO" id="GO:0016705">
    <property type="term" value="F:oxidoreductase activity, acting on paired donors, with incorporation or reduction of molecular oxygen"/>
    <property type="evidence" value="ECO:0007669"/>
    <property type="project" value="InterPro"/>
</dbReference>
<evidence type="ECO:0000256" key="3">
    <source>
        <dbReference type="ARBA" id="ARBA00022617"/>
    </source>
</evidence>
<protein>
    <recommendedName>
        <fullName evidence="15">Cytochrome P450</fullName>
    </recommendedName>
</protein>
<comment type="function">
    <text evidence="8">Cytochromes P450 are a group of heme-thiolate monooxygenases. They oxidize a variety of structurally unrelated compounds, including steroids, fatty acids, and xenobiotics.</text>
</comment>
<feature type="binding site" description="axial binding residue" evidence="9">
    <location>
        <position position="478"/>
    </location>
    <ligand>
        <name>heme</name>
        <dbReference type="ChEBI" id="CHEBI:30413"/>
    </ligand>
    <ligandPart>
        <name>Fe</name>
        <dbReference type="ChEBI" id="CHEBI:18248"/>
    </ligandPart>
</feature>
<evidence type="ECO:0000256" key="9">
    <source>
        <dbReference type="PIRSR" id="PIRSR602401-1"/>
    </source>
</evidence>
<keyword evidence="6 9" id="KW-0408">Iron</keyword>
<keyword evidence="12" id="KW-1133">Transmembrane helix</keyword>
<feature type="compositionally biased region" description="Polar residues" evidence="11">
    <location>
        <begin position="311"/>
        <end position="323"/>
    </location>
</feature>
<dbReference type="PANTHER" id="PTHR24302">
    <property type="entry name" value="CYTOCHROME P450 FAMILY 3"/>
    <property type="match status" value="1"/>
</dbReference>
<dbReference type="AlphaFoldDB" id="A0A3S0ZD19"/>
<keyword evidence="14" id="KW-1185">Reference proteome</keyword>
<evidence type="ECO:0000256" key="1">
    <source>
        <dbReference type="ARBA" id="ARBA00001971"/>
    </source>
</evidence>
<dbReference type="PANTHER" id="PTHR24302:SF15">
    <property type="entry name" value="FATTY-ACID PEROXYGENASE"/>
    <property type="match status" value="1"/>
</dbReference>
<dbReference type="InterPro" id="IPR050705">
    <property type="entry name" value="Cytochrome_P450_3A"/>
</dbReference>
<dbReference type="PRINTS" id="PR00385">
    <property type="entry name" value="P450"/>
</dbReference>
<dbReference type="InterPro" id="IPR036396">
    <property type="entry name" value="Cyt_P450_sf"/>
</dbReference>
<keyword evidence="5 10" id="KW-0560">Oxidoreductase</keyword>
<reference evidence="13 14" key="1">
    <citation type="submission" date="2019-01" db="EMBL/GenBank/DDBJ databases">
        <title>A draft genome assembly of the solar-powered sea slug Elysia chlorotica.</title>
        <authorList>
            <person name="Cai H."/>
            <person name="Li Q."/>
            <person name="Fang X."/>
            <person name="Li J."/>
            <person name="Curtis N.E."/>
            <person name="Altenburger A."/>
            <person name="Shibata T."/>
            <person name="Feng M."/>
            <person name="Maeda T."/>
            <person name="Schwartz J.A."/>
            <person name="Shigenobu S."/>
            <person name="Lundholm N."/>
            <person name="Nishiyama T."/>
            <person name="Yang H."/>
            <person name="Hasebe M."/>
            <person name="Li S."/>
            <person name="Pierce S.K."/>
            <person name="Wang J."/>
        </authorList>
    </citation>
    <scope>NUCLEOTIDE SEQUENCE [LARGE SCALE GENOMIC DNA]</scope>
    <source>
        <strain evidence="13">EC2010</strain>
        <tissue evidence="13">Whole organism of an adult</tissue>
    </source>
</reference>
<keyword evidence="7 10" id="KW-0503">Monooxygenase</keyword>
<keyword evidence="12" id="KW-0472">Membrane</keyword>
<evidence type="ECO:0000256" key="7">
    <source>
        <dbReference type="ARBA" id="ARBA00023033"/>
    </source>
</evidence>
<evidence type="ECO:0000256" key="10">
    <source>
        <dbReference type="RuleBase" id="RU000461"/>
    </source>
</evidence>
<dbReference type="PRINTS" id="PR00463">
    <property type="entry name" value="EP450I"/>
</dbReference>
<dbReference type="STRING" id="188477.A0A3S0ZD19"/>
<name>A0A3S0ZD19_ELYCH</name>
<evidence type="ECO:0000256" key="8">
    <source>
        <dbReference type="ARBA" id="ARBA00043906"/>
    </source>
</evidence>
<dbReference type="InterPro" id="IPR017972">
    <property type="entry name" value="Cyt_P450_CS"/>
</dbReference>
<evidence type="ECO:0000256" key="5">
    <source>
        <dbReference type="ARBA" id="ARBA00023002"/>
    </source>
</evidence>
<comment type="cofactor">
    <cofactor evidence="1 9">
        <name>heme</name>
        <dbReference type="ChEBI" id="CHEBI:30413"/>
    </cofactor>
</comment>
<proteinExistence type="inferred from homology"/>
<keyword evidence="12" id="KW-0812">Transmembrane</keyword>